<feature type="region of interest" description="Disordered" evidence="1">
    <location>
        <begin position="229"/>
        <end position="251"/>
    </location>
</feature>
<gene>
    <name evidence="2" type="ORF">KCU98_g1243</name>
</gene>
<proteinExistence type="predicted"/>
<feature type="non-terminal residue" evidence="2">
    <location>
        <position position="1"/>
    </location>
</feature>
<keyword evidence="3" id="KW-1185">Reference proteome</keyword>
<name>A0A9P8K295_AURME</name>
<evidence type="ECO:0000313" key="2">
    <source>
        <dbReference type="EMBL" id="KAG9990308.1"/>
    </source>
</evidence>
<organism evidence="2 3">
    <name type="scientific">Aureobasidium melanogenum</name>
    <name type="common">Aureobasidium pullulans var. melanogenum</name>
    <dbReference type="NCBI Taxonomy" id="46634"/>
    <lineage>
        <taxon>Eukaryota</taxon>
        <taxon>Fungi</taxon>
        <taxon>Dikarya</taxon>
        <taxon>Ascomycota</taxon>
        <taxon>Pezizomycotina</taxon>
        <taxon>Dothideomycetes</taxon>
        <taxon>Dothideomycetidae</taxon>
        <taxon>Dothideales</taxon>
        <taxon>Saccotheciaceae</taxon>
        <taxon>Aureobasidium</taxon>
    </lineage>
</organism>
<evidence type="ECO:0000313" key="3">
    <source>
        <dbReference type="Proteomes" id="UP000729357"/>
    </source>
</evidence>
<dbReference type="Proteomes" id="UP000729357">
    <property type="component" value="Unassembled WGS sequence"/>
</dbReference>
<reference evidence="2" key="1">
    <citation type="journal article" date="2021" name="J Fungi (Basel)">
        <title>Virulence traits and population genomics of the black yeast Aureobasidium melanogenum.</title>
        <authorList>
            <person name="Cernosa A."/>
            <person name="Sun X."/>
            <person name="Gostincar C."/>
            <person name="Fang C."/>
            <person name="Gunde-Cimerman N."/>
            <person name="Song Z."/>
        </authorList>
    </citation>
    <scope>NUCLEOTIDE SEQUENCE</scope>
    <source>
        <strain evidence="2">EXF-9298</strain>
    </source>
</reference>
<protein>
    <submittedName>
        <fullName evidence="2">Uncharacterized protein</fullName>
    </submittedName>
</protein>
<sequence>MKTAEELMPGGRWLSVPGNNYESAFYALTVGMSTSSNTRRQLDWSQSAHEGSLHAFLIKLWVAETGEHPSDHPVGETFLSTMFPALISVVNSSKRLRDYNVYQEKHGTLESLNGASASPRPTRIFLRQINNRWECFGYYRQDQDLKITSERRVASSPSAAPFLSKTLNDLAAPARHVSTSVSSGGQAYNTFSNLVQVDIKPIVDTSKPTDARNLKLCLNVNSWQNETIESTAKQNGTEDAEQRKRKEAEAAAAAYAAQDRCDSCSDSE</sequence>
<feature type="compositionally biased region" description="Basic and acidic residues" evidence="1">
    <location>
        <begin position="240"/>
        <end position="249"/>
    </location>
</feature>
<evidence type="ECO:0000256" key="1">
    <source>
        <dbReference type="SAM" id="MobiDB-lite"/>
    </source>
</evidence>
<accession>A0A9P8K295</accession>
<comment type="caution">
    <text evidence="2">The sequence shown here is derived from an EMBL/GenBank/DDBJ whole genome shotgun (WGS) entry which is preliminary data.</text>
</comment>
<dbReference type="EMBL" id="JAHFXS010000037">
    <property type="protein sequence ID" value="KAG9990308.1"/>
    <property type="molecule type" value="Genomic_DNA"/>
</dbReference>
<reference evidence="2" key="2">
    <citation type="submission" date="2021-08" db="EMBL/GenBank/DDBJ databases">
        <authorList>
            <person name="Gostincar C."/>
            <person name="Sun X."/>
            <person name="Song Z."/>
            <person name="Gunde-Cimerman N."/>
        </authorList>
    </citation>
    <scope>NUCLEOTIDE SEQUENCE</scope>
    <source>
        <strain evidence="2">EXF-9298</strain>
    </source>
</reference>
<dbReference type="AlphaFoldDB" id="A0A9P8K295"/>